<feature type="compositionally biased region" description="Gly residues" evidence="1">
    <location>
        <begin position="216"/>
        <end position="283"/>
    </location>
</feature>
<dbReference type="EMBL" id="CM018032">
    <property type="protein sequence ID" value="KAA8547741.1"/>
    <property type="molecule type" value="Genomic_DNA"/>
</dbReference>
<reference evidence="2 3" key="1">
    <citation type="submission" date="2019-09" db="EMBL/GenBank/DDBJ databases">
        <title>A chromosome-level genome assembly of the Chinese tupelo Nyssa sinensis.</title>
        <authorList>
            <person name="Yang X."/>
            <person name="Kang M."/>
            <person name="Yang Y."/>
            <person name="Xiong H."/>
            <person name="Wang M."/>
            <person name="Zhang Z."/>
            <person name="Wang Z."/>
            <person name="Wu H."/>
            <person name="Ma T."/>
            <person name="Liu J."/>
            <person name="Xi Z."/>
        </authorList>
    </citation>
    <scope>NUCLEOTIDE SEQUENCE [LARGE SCALE GENOMIC DNA]</scope>
    <source>
        <strain evidence="2">J267</strain>
        <tissue evidence="2">Leaf</tissue>
    </source>
</reference>
<feature type="region of interest" description="Disordered" evidence="1">
    <location>
        <begin position="196"/>
        <end position="283"/>
    </location>
</feature>
<accession>A0A5J5C2L0</accession>
<dbReference type="Proteomes" id="UP000325577">
    <property type="component" value="Linkage Group LG1"/>
</dbReference>
<evidence type="ECO:0000313" key="2">
    <source>
        <dbReference type="EMBL" id="KAA8547741.1"/>
    </source>
</evidence>
<organism evidence="2 3">
    <name type="scientific">Nyssa sinensis</name>
    <dbReference type="NCBI Taxonomy" id="561372"/>
    <lineage>
        <taxon>Eukaryota</taxon>
        <taxon>Viridiplantae</taxon>
        <taxon>Streptophyta</taxon>
        <taxon>Embryophyta</taxon>
        <taxon>Tracheophyta</taxon>
        <taxon>Spermatophyta</taxon>
        <taxon>Magnoliopsida</taxon>
        <taxon>eudicotyledons</taxon>
        <taxon>Gunneridae</taxon>
        <taxon>Pentapetalae</taxon>
        <taxon>asterids</taxon>
        <taxon>Cornales</taxon>
        <taxon>Nyssaceae</taxon>
        <taxon>Nyssa</taxon>
    </lineage>
</organism>
<evidence type="ECO:0000313" key="3">
    <source>
        <dbReference type="Proteomes" id="UP000325577"/>
    </source>
</evidence>
<gene>
    <name evidence="2" type="ORF">F0562_004170</name>
</gene>
<proteinExistence type="predicted"/>
<sequence>MIGLHGSKDLDADGNDLYPSQAVSINAEAIKLQCKPSSPASRAAEIVCAAKRDFFLIISKTVVAVSTHAISTKLRKSSSLASRAAGATKTVEYLVRCATPSTIRQHTSQAVKRSEALRKNGKNHLSQFDLPTNGLHGSKELDADGKDLYPSQAVSTSAESIKLQCKSSSPRSRTVGPITQTQLVKSVDRCSLITRQHTPQAVKRTEVPKKNRERGGGGGACWFTGPGGGGETDGGGGGGGGETAGGGSENAGGGGGGETASGGDGQFKLAGGGGGGGGSCLQP</sequence>
<feature type="compositionally biased region" description="Basic and acidic residues" evidence="1">
    <location>
        <begin position="203"/>
        <end position="215"/>
    </location>
</feature>
<evidence type="ECO:0000256" key="1">
    <source>
        <dbReference type="SAM" id="MobiDB-lite"/>
    </source>
</evidence>
<dbReference type="AlphaFoldDB" id="A0A5J5C2L0"/>
<keyword evidence="3" id="KW-1185">Reference proteome</keyword>
<protein>
    <submittedName>
        <fullName evidence="2">Uncharacterized protein</fullName>
    </submittedName>
</protein>
<name>A0A5J5C2L0_9ASTE</name>